<proteinExistence type="predicted"/>
<sequence length="20" mass="2271">MCLCSVIAPLYALFHRCCQV</sequence>
<dbReference type="AlphaFoldDB" id="A0A0E9QAN4"/>
<accession>A0A0E9QAN4</accession>
<dbReference type="EMBL" id="GBXM01094773">
    <property type="protein sequence ID" value="JAH13804.1"/>
    <property type="molecule type" value="Transcribed_RNA"/>
</dbReference>
<reference evidence="1" key="2">
    <citation type="journal article" date="2015" name="Fish Shellfish Immunol.">
        <title>Early steps in the European eel (Anguilla anguilla)-Vibrio vulnificus interaction in the gills: Role of the RtxA13 toxin.</title>
        <authorList>
            <person name="Callol A."/>
            <person name="Pajuelo D."/>
            <person name="Ebbesson L."/>
            <person name="Teles M."/>
            <person name="MacKenzie S."/>
            <person name="Amaro C."/>
        </authorList>
    </citation>
    <scope>NUCLEOTIDE SEQUENCE</scope>
</reference>
<evidence type="ECO:0000313" key="1">
    <source>
        <dbReference type="EMBL" id="JAH13804.1"/>
    </source>
</evidence>
<reference evidence="1" key="1">
    <citation type="submission" date="2014-11" db="EMBL/GenBank/DDBJ databases">
        <authorList>
            <person name="Amaro Gonzalez C."/>
        </authorList>
    </citation>
    <scope>NUCLEOTIDE SEQUENCE</scope>
</reference>
<protein>
    <submittedName>
        <fullName evidence="1">Uncharacterized protein</fullName>
    </submittedName>
</protein>
<organism evidence="1">
    <name type="scientific">Anguilla anguilla</name>
    <name type="common">European freshwater eel</name>
    <name type="synonym">Muraena anguilla</name>
    <dbReference type="NCBI Taxonomy" id="7936"/>
    <lineage>
        <taxon>Eukaryota</taxon>
        <taxon>Metazoa</taxon>
        <taxon>Chordata</taxon>
        <taxon>Craniata</taxon>
        <taxon>Vertebrata</taxon>
        <taxon>Euteleostomi</taxon>
        <taxon>Actinopterygii</taxon>
        <taxon>Neopterygii</taxon>
        <taxon>Teleostei</taxon>
        <taxon>Anguilliformes</taxon>
        <taxon>Anguillidae</taxon>
        <taxon>Anguilla</taxon>
    </lineage>
</organism>
<name>A0A0E9QAN4_ANGAN</name>